<name>A0ABY7TH38_9SPHN</name>
<protein>
    <recommendedName>
        <fullName evidence="3">MarR family transcriptional regulator</fullName>
    </recommendedName>
</protein>
<dbReference type="InterPro" id="IPR036388">
    <property type="entry name" value="WH-like_DNA-bd_sf"/>
</dbReference>
<gene>
    <name evidence="1" type="ORF">PQ455_12955</name>
</gene>
<dbReference type="Proteomes" id="UP001220395">
    <property type="component" value="Chromosome"/>
</dbReference>
<dbReference type="Gene3D" id="1.10.10.10">
    <property type="entry name" value="Winged helix-like DNA-binding domain superfamily/Winged helix DNA-binding domain"/>
    <property type="match status" value="1"/>
</dbReference>
<accession>A0ABY7TH38</accession>
<dbReference type="RefSeq" id="WP_273686507.1">
    <property type="nucleotide sequence ID" value="NZ_CP117411.1"/>
</dbReference>
<keyword evidence="2" id="KW-1185">Reference proteome</keyword>
<dbReference type="SUPFAM" id="SSF46785">
    <property type="entry name" value="Winged helix' DNA-binding domain"/>
    <property type="match status" value="1"/>
</dbReference>
<reference evidence="1 2" key="1">
    <citation type="submission" date="2023-02" db="EMBL/GenBank/DDBJ databases">
        <title>Genome sequence of Sphingomonas naphthae.</title>
        <authorList>
            <person name="Kim S."/>
            <person name="Heo J."/>
            <person name="Kwon S.-W."/>
        </authorList>
    </citation>
    <scope>NUCLEOTIDE SEQUENCE [LARGE SCALE GENOMIC DNA]</scope>
    <source>
        <strain evidence="1 2">KACC 18716</strain>
    </source>
</reference>
<evidence type="ECO:0000313" key="1">
    <source>
        <dbReference type="EMBL" id="WCT72541.1"/>
    </source>
</evidence>
<dbReference type="EMBL" id="CP117411">
    <property type="protein sequence ID" value="WCT72541.1"/>
    <property type="molecule type" value="Genomic_DNA"/>
</dbReference>
<evidence type="ECO:0000313" key="2">
    <source>
        <dbReference type="Proteomes" id="UP001220395"/>
    </source>
</evidence>
<organism evidence="1 2">
    <name type="scientific">Sphingomonas naphthae</name>
    <dbReference type="NCBI Taxonomy" id="1813468"/>
    <lineage>
        <taxon>Bacteria</taxon>
        <taxon>Pseudomonadati</taxon>
        <taxon>Pseudomonadota</taxon>
        <taxon>Alphaproteobacteria</taxon>
        <taxon>Sphingomonadales</taxon>
        <taxon>Sphingomonadaceae</taxon>
        <taxon>Sphingomonas</taxon>
    </lineage>
</organism>
<evidence type="ECO:0008006" key="3">
    <source>
        <dbReference type="Google" id="ProtNLM"/>
    </source>
</evidence>
<proteinExistence type="predicted"/>
<dbReference type="InterPro" id="IPR036390">
    <property type="entry name" value="WH_DNA-bd_sf"/>
</dbReference>
<sequence length="124" mass="13756">MNAIPHEYGKAGHDTPASPVAAARKLVRFAAARAEALDGDLFANPAWAIMLDLFIAGELNRRATVEHVGKAAHLSEASAARWFTVLSKRGMVELYQSPDGDGRRLIRLTERSRGKLRDFLTEWR</sequence>